<reference evidence="1 2" key="1">
    <citation type="submission" date="2020-03" db="EMBL/GenBank/DDBJ databases">
        <title>Genomic Encyclopedia of Type Strains, Phase IV (KMG-IV): sequencing the most valuable type-strain genomes for metagenomic binning, comparative biology and taxonomic classification.</title>
        <authorList>
            <person name="Goeker M."/>
        </authorList>
    </citation>
    <scope>NUCLEOTIDE SEQUENCE [LARGE SCALE GENOMIC DNA]</scope>
    <source>
        <strain evidence="1 2">DSM 105096</strain>
    </source>
</reference>
<dbReference type="Pfam" id="PF11015">
    <property type="entry name" value="DUF2853"/>
    <property type="match status" value="1"/>
</dbReference>
<organism evidence="1 2">
    <name type="scientific">Neolewinella antarctica</name>
    <dbReference type="NCBI Taxonomy" id="442734"/>
    <lineage>
        <taxon>Bacteria</taxon>
        <taxon>Pseudomonadati</taxon>
        <taxon>Bacteroidota</taxon>
        <taxon>Saprospiria</taxon>
        <taxon>Saprospirales</taxon>
        <taxon>Lewinellaceae</taxon>
        <taxon>Neolewinella</taxon>
    </lineage>
</organism>
<name>A0ABX0XF21_9BACT</name>
<proteinExistence type="predicted"/>
<dbReference type="SUPFAM" id="SSF158587">
    <property type="entry name" value="Jann4075-like"/>
    <property type="match status" value="1"/>
</dbReference>
<sequence length="109" mass="12309">MSKFDEKMIAYEAALDKVDIKNDKELLRKVAKGLGPSIYNNDSNKVACSDKAEVQRVVDNLVVKKLGLDKDKGMEAVQAVCKKYVERAKHRAVFYYLVVKELGAEDHYA</sequence>
<dbReference type="InterPro" id="IPR023154">
    <property type="entry name" value="Jann4075-like_sf"/>
</dbReference>
<dbReference type="Gene3D" id="1.10.238.120">
    <property type="entry name" value="Jann4075-like"/>
    <property type="match status" value="1"/>
</dbReference>
<gene>
    <name evidence="1" type="ORF">GGR27_003443</name>
</gene>
<dbReference type="EMBL" id="JAATJH010000007">
    <property type="protein sequence ID" value="NJC27924.1"/>
    <property type="molecule type" value="Genomic_DNA"/>
</dbReference>
<dbReference type="InterPro" id="IPR021274">
    <property type="entry name" value="DUF2853"/>
</dbReference>
<evidence type="ECO:0000313" key="1">
    <source>
        <dbReference type="EMBL" id="NJC27924.1"/>
    </source>
</evidence>
<protein>
    <recommendedName>
        <fullName evidence="3">DUF2853 family protein</fullName>
    </recommendedName>
</protein>
<dbReference type="RefSeq" id="WP_168039478.1">
    <property type="nucleotide sequence ID" value="NZ_JAATJH010000007.1"/>
</dbReference>
<evidence type="ECO:0000313" key="2">
    <source>
        <dbReference type="Proteomes" id="UP000770785"/>
    </source>
</evidence>
<keyword evidence="2" id="KW-1185">Reference proteome</keyword>
<dbReference type="Proteomes" id="UP000770785">
    <property type="component" value="Unassembled WGS sequence"/>
</dbReference>
<evidence type="ECO:0008006" key="3">
    <source>
        <dbReference type="Google" id="ProtNLM"/>
    </source>
</evidence>
<accession>A0ABX0XF21</accession>
<comment type="caution">
    <text evidence="1">The sequence shown here is derived from an EMBL/GenBank/DDBJ whole genome shotgun (WGS) entry which is preliminary data.</text>
</comment>